<dbReference type="EMBL" id="KZ613945">
    <property type="protein sequence ID" value="PMD40798.1"/>
    <property type="molecule type" value="Genomic_DNA"/>
</dbReference>
<keyword evidence="2" id="KW-1185">Reference proteome</keyword>
<dbReference type="Proteomes" id="UP000235786">
    <property type="component" value="Unassembled WGS sequence"/>
</dbReference>
<gene>
    <name evidence="1" type="ORF">L207DRAFT_633764</name>
</gene>
<organism evidence="1 2">
    <name type="scientific">Hyaloscypha variabilis (strain UAMH 11265 / GT02V1 / F)</name>
    <name type="common">Meliniomyces variabilis</name>
    <dbReference type="NCBI Taxonomy" id="1149755"/>
    <lineage>
        <taxon>Eukaryota</taxon>
        <taxon>Fungi</taxon>
        <taxon>Dikarya</taxon>
        <taxon>Ascomycota</taxon>
        <taxon>Pezizomycotina</taxon>
        <taxon>Leotiomycetes</taxon>
        <taxon>Helotiales</taxon>
        <taxon>Hyaloscyphaceae</taxon>
        <taxon>Hyaloscypha</taxon>
        <taxon>Hyaloscypha variabilis</taxon>
    </lineage>
</organism>
<accession>A0A2J6RQK5</accession>
<reference evidence="1 2" key="1">
    <citation type="submission" date="2016-04" db="EMBL/GenBank/DDBJ databases">
        <title>A degradative enzymes factory behind the ericoid mycorrhizal symbiosis.</title>
        <authorList>
            <consortium name="DOE Joint Genome Institute"/>
            <person name="Martino E."/>
            <person name="Morin E."/>
            <person name="Grelet G."/>
            <person name="Kuo A."/>
            <person name="Kohler A."/>
            <person name="Daghino S."/>
            <person name="Barry K."/>
            <person name="Choi C."/>
            <person name="Cichocki N."/>
            <person name="Clum A."/>
            <person name="Copeland A."/>
            <person name="Hainaut M."/>
            <person name="Haridas S."/>
            <person name="Labutti K."/>
            <person name="Lindquist E."/>
            <person name="Lipzen A."/>
            <person name="Khouja H.-R."/>
            <person name="Murat C."/>
            <person name="Ohm R."/>
            <person name="Olson A."/>
            <person name="Spatafora J."/>
            <person name="Veneault-Fourrey C."/>
            <person name="Henrissat B."/>
            <person name="Grigoriev I."/>
            <person name="Martin F."/>
            <person name="Perotto S."/>
        </authorList>
    </citation>
    <scope>NUCLEOTIDE SEQUENCE [LARGE SCALE GENOMIC DNA]</scope>
    <source>
        <strain evidence="1 2">F</strain>
    </source>
</reference>
<dbReference type="OrthoDB" id="10515985at2759"/>
<sequence length="93" mass="10139">MGVDWHDDAAILEEFARKKGEGAKASDSRVFQVNEASADLHWGPTDAKGGCVKASETTGFADIGGRRRVHSVESEVYVGPVESYQNAAMKWIR</sequence>
<dbReference type="AlphaFoldDB" id="A0A2J6RQK5"/>
<evidence type="ECO:0000313" key="1">
    <source>
        <dbReference type="EMBL" id="PMD40798.1"/>
    </source>
</evidence>
<protein>
    <submittedName>
        <fullName evidence="1">Uncharacterized protein</fullName>
    </submittedName>
</protein>
<name>A0A2J6RQK5_HYAVF</name>
<evidence type="ECO:0000313" key="2">
    <source>
        <dbReference type="Proteomes" id="UP000235786"/>
    </source>
</evidence>
<proteinExistence type="predicted"/>